<keyword evidence="9" id="KW-0963">Cytoplasm</keyword>
<evidence type="ECO:0000313" key="18">
    <source>
        <dbReference type="EMBL" id="QAR33294.1"/>
    </source>
</evidence>
<comment type="subcellular location">
    <subcellularLocation>
        <location evidence="4">Cytoplasm</location>
    </subcellularLocation>
</comment>
<dbReference type="InterPro" id="IPR003018">
    <property type="entry name" value="GAF"/>
</dbReference>
<comment type="cofactor">
    <cofactor evidence="2">
        <name>Mg(2+)</name>
        <dbReference type="ChEBI" id="CHEBI:18420"/>
    </cofactor>
</comment>
<keyword evidence="13" id="KW-0479">Metal-binding</keyword>
<evidence type="ECO:0000256" key="3">
    <source>
        <dbReference type="ARBA" id="ARBA00002728"/>
    </source>
</evidence>
<evidence type="ECO:0000256" key="4">
    <source>
        <dbReference type="ARBA" id="ARBA00004496"/>
    </source>
</evidence>
<dbReference type="GO" id="GO:0009401">
    <property type="term" value="P:phosphoenolpyruvate-dependent sugar phosphotransferase system"/>
    <property type="evidence" value="ECO:0007669"/>
    <property type="project" value="UniProtKB-KW"/>
</dbReference>
<dbReference type="InterPro" id="IPR036637">
    <property type="entry name" value="Phosphohistidine_dom_sf"/>
</dbReference>
<evidence type="ECO:0000256" key="9">
    <source>
        <dbReference type="ARBA" id="ARBA00022490"/>
    </source>
</evidence>
<dbReference type="InterPro" id="IPR029016">
    <property type="entry name" value="GAF-like_dom_sf"/>
</dbReference>
<comment type="function">
    <text evidence="3">General (non sugar-specific) component of the phosphoenolpyruvate-dependent sugar phosphotransferase system (sugar PTS). This major carbohydrate active-transport system catalyzes the phosphorylation of incoming sugar substrates concomitantly with their translocation across the cell membrane. Enzyme I transfers the phosphoryl group from phosphoenolpyruvate (PEP) to the phosphoryl carrier protein (HPr).</text>
</comment>
<keyword evidence="19" id="KW-1185">Reference proteome</keyword>
<accession>A0A3R6AY83</accession>
<dbReference type="Proteomes" id="UP000287502">
    <property type="component" value="Chromosome"/>
</dbReference>
<evidence type="ECO:0000256" key="12">
    <source>
        <dbReference type="ARBA" id="ARBA00022683"/>
    </source>
</evidence>
<organism evidence="18 19">
    <name type="scientific">Geovibrio thiophilus</name>
    <dbReference type="NCBI Taxonomy" id="139438"/>
    <lineage>
        <taxon>Bacteria</taxon>
        <taxon>Pseudomonadati</taxon>
        <taxon>Deferribacterota</taxon>
        <taxon>Deferribacteres</taxon>
        <taxon>Deferribacterales</taxon>
        <taxon>Geovibrionaceae</taxon>
        <taxon>Geovibrio</taxon>
    </lineage>
</organism>
<dbReference type="Pfam" id="PF02896">
    <property type="entry name" value="PEP-utilizers_C"/>
    <property type="match status" value="1"/>
</dbReference>
<dbReference type="AlphaFoldDB" id="A0A3R6AY83"/>
<dbReference type="Gene3D" id="3.50.30.10">
    <property type="entry name" value="Phosphohistidine domain"/>
    <property type="match status" value="1"/>
</dbReference>
<evidence type="ECO:0000256" key="16">
    <source>
        <dbReference type="ARBA" id="ARBA00033235"/>
    </source>
</evidence>
<evidence type="ECO:0000256" key="1">
    <source>
        <dbReference type="ARBA" id="ARBA00000683"/>
    </source>
</evidence>
<comment type="similarity">
    <text evidence="5">Belongs to the PEP-utilizing enzyme family.</text>
</comment>
<dbReference type="RefSeq" id="WP_128466580.1">
    <property type="nucleotide sequence ID" value="NZ_CP035108.1"/>
</dbReference>
<dbReference type="PRINTS" id="PR01736">
    <property type="entry name" value="PHPHTRNFRASE"/>
</dbReference>
<comment type="catalytic activity">
    <reaction evidence="1">
        <text>L-histidyl-[protein] + phosphoenolpyruvate = N(pros)-phospho-L-histidyl-[protein] + pyruvate</text>
        <dbReference type="Rhea" id="RHEA:23880"/>
        <dbReference type="Rhea" id="RHEA-COMP:9745"/>
        <dbReference type="Rhea" id="RHEA-COMP:9746"/>
        <dbReference type="ChEBI" id="CHEBI:15361"/>
        <dbReference type="ChEBI" id="CHEBI:29979"/>
        <dbReference type="ChEBI" id="CHEBI:58702"/>
        <dbReference type="ChEBI" id="CHEBI:64837"/>
        <dbReference type="EC" id="2.7.3.9"/>
    </reaction>
</comment>
<proteinExistence type="inferred from homology"/>
<keyword evidence="15" id="KW-0460">Magnesium</keyword>
<evidence type="ECO:0000256" key="14">
    <source>
        <dbReference type="ARBA" id="ARBA00022777"/>
    </source>
</evidence>
<dbReference type="InterPro" id="IPR015813">
    <property type="entry name" value="Pyrv/PenolPyrv_kinase-like_dom"/>
</dbReference>
<dbReference type="InterPro" id="IPR006318">
    <property type="entry name" value="PTS_EI-like"/>
</dbReference>
<keyword evidence="8" id="KW-0813">Transport</keyword>
<evidence type="ECO:0000256" key="11">
    <source>
        <dbReference type="ARBA" id="ARBA00022679"/>
    </source>
</evidence>
<dbReference type="InterPro" id="IPR050499">
    <property type="entry name" value="PEP-utilizing_PTS_enzyme"/>
</dbReference>
<dbReference type="SUPFAM" id="SSF55781">
    <property type="entry name" value="GAF domain-like"/>
    <property type="match status" value="1"/>
</dbReference>
<keyword evidence="12" id="KW-0598">Phosphotransferase system</keyword>
<evidence type="ECO:0000313" key="19">
    <source>
        <dbReference type="Proteomes" id="UP000287502"/>
    </source>
</evidence>
<feature type="domain" description="GAF" evidence="17">
    <location>
        <begin position="19"/>
        <end position="167"/>
    </location>
</feature>
<evidence type="ECO:0000256" key="6">
    <source>
        <dbReference type="ARBA" id="ARBA00012232"/>
    </source>
</evidence>
<keyword evidence="10" id="KW-0762">Sugar transport</keyword>
<dbReference type="PANTHER" id="PTHR46244:SF3">
    <property type="entry name" value="PHOSPHOENOLPYRUVATE-PROTEIN PHOSPHOTRANSFERASE"/>
    <property type="match status" value="1"/>
</dbReference>
<dbReference type="KEGG" id="gtl:EP073_07740"/>
<dbReference type="InterPro" id="IPR008731">
    <property type="entry name" value="PTS_EIN"/>
</dbReference>
<dbReference type="InterPro" id="IPR000121">
    <property type="entry name" value="PEP_util_C"/>
</dbReference>
<dbReference type="Gene3D" id="3.20.20.60">
    <property type="entry name" value="Phosphoenolpyruvate-binding domains"/>
    <property type="match status" value="1"/>
</dbReference>
<dbReference type="InterPro" id="IPR008279">
    <property type="entry name" value="PEP-util_enz_mobile_dom"/>
</dbReference>
<protein>
    <recommendedName>
        <fullName evidence="7">Phosphoenolpyruvate-protein phosphotransferase</fullName>
        <ecNumber evidence="6">2.7.3.9</ecNumber>
    </recommendedName>
    <alternativeName>
        <fullName evidence="16">Phosphotransferase system, enzyme I</fullName>
    </alternativeName>
</protein>
<dbReference type="SUPFAM" id="SSF51621">
    <property type="entry name" value="Phosphoenolpyruvate/pyruvate domain"/>
    <property type="match status" value="1"/>
</dbReference>
<keyword evidence="11 18" id="KW-0808">Transferase</keyword>
<gene>
    <name evidence="18" type="primary">ptsP</name>
    <name evidence="18" type="ORF">EP073_07740</name>
</gene>
<dbReference type="GO" id="GO:0046872">
    <property type="term" value="F:metal ion binding"/>
    <property type="evidence" value="ECO:0007669"/>
    <property type="project" value="UniProtKB-KW"/>
</dbReference>
<dbReference type="Pfam" id="PF01590">
    <property type="entry name" value="GAF"/>
    <property type="match status" value="1"/>
</dbReference>
<evidence type="ECO:0000256" key="15">
    <source>
        <dbReference type="ARBA" id="ARBA00022842"/>
    </source>
</evidence>
<evidence type="ECO:0000256" key="5">
    <source>
        <dbReference type="ARBA" id="ARBA00007837"/>
    </source>
</evidence>
<dbReference type="Pfam" id="PF00391">
    <property type="entry name" value="PEP-utilizers"/>
    <property type="match status" value="1"/>
</dbReference>
<dbReference type="NCBIfam" id="TIGR01417">
    <property type="entry name" value="PTS_I_fam"/>
    <property type="match status" value="1"/>
</dbReference>
<dbReference type="Gene3D" id="1.10.274.10">
    <property type="entry name" value="PtsI, HPr-binding domain"/>
    <property type="match status" value="1"/>
</dbReference>
<name>A0A3R6AY83_9BACT</name>
<evidence type="ECO:0000256" key="10">
    <source>
        <dbReference type="ARBA" id="ARBA00022597"/>
    </source>
</evidence>
<dbReference type="Pfam" id="PF05524">
    <property type="entry name" value="PEP-utilisers_N"/>
    <property type="match status" value="1"/>
</dbReference>
<dbReference type="GO" id="GO:0008965">
    <property type="term" value="F:phosphoenolpyruvate-protein phosphotransferase activity"/>
    <property type="evidence" value="ECO:0007669"/>
    <property type="project" value="UniProtKB-EC"/>
</dbReference>
<dbReference type="PANTHER" id="PTHR46244">
    <property type="entry name" value="PHOSPHOENOLPYRUVATE-PROTEIN PHOSPHOTRANSFERASE"/>
    <property type="match status" value="1"/>
</dbReference>
<keyword evidence="14" id="KW-0418">Kinase</keyword>
<evidence type="ECO:0000256" key="2">
    <source>
        <dbReference type="ARBA" id="ARBA00001946"/>
    </source>
</evidence>
<evidence type="ECO:0000256" key="8">
    <source>
        <dbReference type="ARBA" id="ARBA00022448"/>
    </source>
</evidence>
<dbReference type="InterPro" id="IPR036618">
    <property type="entry name" value="PtsI_HPr-bd_sf"/>
</dbReference>
<evidence type="ECO:0000256" key="7">
    <source>
        <dbReference type="ARBA" id="ARBA00016544"/>
    </source>
</evidence>
<sequence>MRKIELLLEISNIILDAESMEDVITRTVTHLRRGLGSDVCSVYLLSKFKKDTLTLMATDGLSQSAVGNVTMKTSEGLTGLSFTNGEYTFIRNASKHPRFNYFPGINEEPFNTYIGVPLKGRAHIIGVLVFQFKKDRKNTEAMKALIKAAAAQVSTIMMKHYLYEPHNDDDMYEGEINVRGIPLSGGIAIGSPAMVLSRFVEKNTGNLDISRELQELENAFLKTKADLLKLIDELDNNGSNSDSEIFQTHLLMLEDSMFREDIKKHVTEHRKSAAFSVRHVADKVIKRFMSIPDRYIRERAGDVEDISKRLLSHLGVMRRDVELGENSILIADALTPGETASLDLEKVTGFITSKDGATSHTAILAKSRHIPAVSGVKKLSEFMEVAQTIILDGDSGEIFINPTAERLKEYNEKLNNIKQKPDLGEADPNIVLPDGERVYFYANVSSLLDAERARSLKADGIGLVRTEIFYLQNPAGFGFEEQVKAYEEILSMFPGDVVFRLFDIGADKKSNLEIPEDNPALGNRGIRLLLDGKRMLEEQLRALIEVYSSYPSLKIMVPFVSTPEELRDVVLLGRQIAEERGVKAPSFGTMIEIPSAVFYIEELAEYCDFFSIGSNDLFQYFFAVDRTNPAVSSLYQTNNKAFLALLEHIYQRVAKTGRKLEICGEIAADERILSHLIKTGYRIFSLNPYVINDLRHFIRNTLC</sequence>
<dbReference type="OrthoDB" id="9765468at2"/>
<dbReference type="GO" id="GO:0005737">
    <property type="term" value="C:cytoplasm"/>
    <property type="evidence" value="ECO:0007669"/>
    <property type="project" value="UniProtKB-SubCell"/>
</dbReference>
<dbReference type="InterPro" id="IPR040442">
    <property type="entry name" value="Pyrv_kinase-like_dom_sf"/>
</dbReference>
<dbReference type="Gene3D" id="3.30.450.40">
    <property type="match status" value="1"/>
</dbReference>
<dbReference type="EC" id="2.7.3.9" evidence="6"/>
<keyword evidence="18" id="KW-0670">Pyruvate</keyword>
<evidence type="ECO:0000256" key="13">
    <source>
        <dbReference type="ARBA" id="ARBA00022723"/>
    </source>
</evidence>
<reference evidence="18 19" key="1">
    <citation type="submission" date="2019-01" db="EMBL/GenBank/DDBJ databases">
        <title>Geovibrio thiophilus DSM 11263, complete genome.</title>
        <authorList>
            <person name="Spring S."/>
            <person name="Bunk B."/>
            <person name="Sproer C."/>
        </authorList>
    </citation>
    <scope>NUCLEOTIDE SEQUENCE [LARGE SCALE GENOMIC DNA]</scope>
    <source>
        <strain evidence="18 19">DSM 11263</strain>
    </source>
</reference>
<dbReference type="SUPFAM" id="SSF52009">
    <property type="entry name" value="Phosphohistidine domain"/>
    <property type="match status" value="1"/>
</dbReference>
<dbReference type="SUPFAM" id="SSF47831">
    <property type="entry name" value="Enzyme I of the PEP:sugar phosphotransferase system HPr-binding (sub)domain"/>
    <property type="match status" value="1"/>
</dbReference>
<dbReference type="EMBL" id="CP035108">
    <property type="protein sequence ID" value="QAR33294.1"/>
    <property type="molecule type" value="Genomic_DNA"/>
</dbReference>
<dbReference type="SMART" id="SM00065">
    <property type="entry name" value="GAF"/>
    <property type="match status" value="1"/>
</dbReference>
<evidence type="ECO:0000259" key="17">
    <source>
        <dbReference type="SMART" id="SM00065"/>
    </source>
</evidence>
<dbReference type="GO" id="GO:0016301">
    <property type="term" value="F:kinase activity"/>
    <property type="evidence" value="ECO:0007669"/>
    <property type="project" value="UniProtKB-KW"/>
</dbReference>